<evidence type="ECO:0000256" key="9">
    <source>
        <dbReference type="ARBA" id="ARBA00023329"/>
    </source>
</evidence>
<comment type="subcellular location">
    <subcellularLocation>
        <location evidence="1">Cytoplasmic vesicle</location>
        <location evidence="1">Secretory vesicle lumen</location>
    </subcellularLocation>
    <subcellularLocation>
        <location evidence="2">Secreted</location>
    </subcellularLocation>
</comment>
<dbReference type="GO" id="GO:0005615">
    <property type="term" value="C:extracellular space"/>
    <property type="evidence" value="ECO:0007669"/>
    <property type="project" value="TreeGrafter"/>
</dbReference>
<dbReference type="PROSITE" id="PS51257">
    <property type="entry name" value="PROKAR_LIPOPROTEIN"/>
    <property type="match status" value="1"/>
</dbReference>
<keyword evidence="12" id="KW-1185">Reference proteome</keyword>
<evidence type="ECO:0000256" key="7">
    <source>
        <dbReference type="ARBA" id="ARBA00022729"/>
    </source>
</evidence>
<dbReference type="Proteomes" id="UP001274896">
    <property type="component" value="Unassembled WGS sequence"/>
</dbReference>
<comment type="similarity">
    <text evidence="3">Belongs to the bombesin/neuromedin-B/ranatensin family.</text>
</comment>
<evidence type="ECO:0000256" key="8">
    <source>
        <dbReference type="ARBA" id="ARBA00022815"/>
    </source>
</evidence>
<dbReference type="PANTHER" id="PTHR16866:SF2">
    <property type="entry name" value="GASTRIN-RELEASING PEPTIDE"/>
    <property type="match status" value="1"/>
</dbReference>
<evidence type="ECO:0000256" key="3">
    <source>
        <dbReference type="ARBA" id="ARBA00010012"/>
    </source>
</evidence>
<dbReference type="PROSITE" id="PS00257">
    <property type="entry name" value="BOMBESIN"/>
    <property type="match status" value="1"/>
</dbReference>
<evidence type="ECO:0000256" key="10">
    <source>
        <dbReference type="SAM" id="SignalP"/>
    </source>
</evidence>
<keyword evidence="8" id="KW-0027">Amidation</keyword>
<feature type="signal peptide" evidence="10">
    <location>
        <begin position="1"/>
        <end position="25"/>
    </location>
</feature>
<evidence type="ECO:0000256" key="6">
    <source>
        <dbReference type="ARBA" id="ARBA00022685"/>
    </source>
</evidence>
<evidence type="ECO:0000256" key="2">
    <source>
        <dbReference type="ARBA" id="ARBA00004613"/>
    </source>
</evidence>
<protein>
    <recommendedName>
        <fullName evidence="4">Gastrin-releasing peptide</fullName>
    </recommendedName>
</protein>
<keyword evidence="5" id="KW-0964">Secreted</keyword>
<dbReference type="Pfam" id="PF02044">
    <property type="entry name" value="Bombesin"/>
    <property type="match status" value="1"/>
</dbReference>
<dbReference type="EMBL" id="JAUCMX010000014">
    <property type="protein sequence ID" value="KAK3524285.1"/>
    <property type="molecule type" value="Genomic_DNA"/>
</dbReference>
<evidence type="ECO:0000256" key="1">
    <source>
        <dbReference type="ARBA" id="ARBA00004263"/>
    </source>
</evidence>
<keyword evidence="9" id="KW-0968">Cytoplasmic vesicle</keyword>
<accession>A0AAE0UYJ1</accession>
<evidence type="ECO:0000313" key="12">
    <source>
        <dbReference type="Proteomes" id="UP001274896"/>
    </source>
</evidence>
<dbReference type="GO" id="GO:0031410">
    <property type="term" value="C:cytoplasmic vesicle"/>
    <property type="evidence" value="ECO:0007669"/>
    <property type="project" value="UniProtKB-SubCell"/>
</dbReference>
<name>A0AAE0UYJ1_9TELE</name>
<dbReference type="PANTHER" id="PTHR16866">
    <property type="entry name" value="GASTRIN-RELEASING PEPTIDE"/>
    <property type="match status" value="1"/>
</dbReference>
<sequence>MCVLWRYRLVVWASAVLLLFLGCDAQLHNEAQSSKLVYARGNHWAVGHLMGKKSIDETLSSDKRDVDTQAYLITAEADTHTQPSRLLKALVKILSGPKRDTEDKRERRERPMEVRRWWEEQLERQREVNQVSTGLYLIKDSLCLHLSII</sequence>
<feature type="chain" id="PRO_5042063688" description="Gastrin-releasing peptide" evidence="10">
    <location>
        <begin position="26"/>
        <end position="149"/>
    </location>
</feature>
<reference evidence="11" key="1">
    <citation type="submission" date="2023-06" db="EMBL/GenBank/DDBJ databases">
        <title>Male Hemibagrus guttatus genome.</title>
        <authorList>
            <person name="Bian C."/>
        </authorList>
    </citation>
    <scope>NUCLEOTIDE SEQUENCE</scope>
    <source>
        <strain evidence="11">Male_cb2023</strain>
        <tissue evidence="11">Muscle</tissue>
    </source>
</reference>
<dbReference type="InterPro" id="IPR000874">
    <property type="entry name" value="Bombesin"/>
</dbReference>
<organism evidence="11 12">
    <name type="scientific">Hemibagrus guttatus</name>
    <dbReference type="NCBI Taxonomy" id="175788"/>
    <lineage>
        <taxon>Eukaryota</taxon>
        <taxon>Metazoa</taxon>
        <taxon>Chordata</taxon>
        <taxon>Craniata</taxon>
        <taxon>Vertebrata</taxon>
        <taxon>Euteleostomi</taxon>
        <taxon>Actinopterygii</taxon>
        <taxon>Neopterygii</taxon>
        <taxon>Teleostei</taxon>
        <taxon>Ostariophysi</taxon>
        <taxon>Siluriformes</taxon>
        <taxon>Bagridae</taxon>
        <taxon>Hemibagrus</taxon>
    </lineage>
</organism>
<evidence type="ECO:0000256" key="5">
    <source>
        <dbReference type="ARBA" id="ARBA00022525"/>
    </source>
</evidence>
<keyword evidence="6" id="KW-0165">Cleavage on pair of basic residues</keyword>
<comment type="caution">
    <text evidence="11">The sequence shown here is derived from an EMBL/GenBank/DDBJ whole genome shotgun (WGS) entry which is preliminary data.</text>
</comment>
<gene>
    <name evidence="11" type="ORF">QTP70_027010</name>
</gene>
<dbReference type="GO" id="GO:0005184">
    <property type="term" value="F:neuropeptide hormone activity"/>
    <property type="evidence" value="ECO:0007669"/>
    <property type="project" value="TreeGrafter"/>
</dbReference>
<keyword evidence="7 10" id="KW-0732">Signal</keyword>
<dbReference type="GO" id="GO:0007218">
    <property type="term" value="P:neuropeptide signaling pathway"/>
    <property type="evidence" value="ECO:0007669"/>
    <property type="project" value="InterPro"/>
</dbReference>
<evidence type="ECO:0000256" key="4">
    <source>
        <dbReference type="ARBA" id="ARBA00016270"/>
    </source>
</evidence>
<dbReference type="AlphaFoldDB" id="A0AAE0UYJ1"/>
<evidence type="ECO:0000313" key="11">
    <source>
        <dbReference type="EMBL" id="KAK3524285.1"/>
    </source>
</evidence>
<proteinExistence type="inferred from homology"/>